<evidence type="ECO:0008006" key="2">
    <source>
        <dbReference type="Google" id="ProtNLM"/>
    </source>
</evidence>
<gene>
    <name evidence="1" type="ORF">CH379_11355</name>
</gene>
<comment type="caution">
    <text evidence="1">The sequence shown here is derived from an EMBL/GenBank/DDBJ whole genome shotgun (WGS) entry which is preliminary data.</text>
</comment>
<name>A0A2N0B8E6_9LEPT</name>
<dbReference type="AlphaFoldDB" id="A0A2N0B8E6"/>
<reference evidence="1" key="1">
    <citation type="submission" date="2017-07" db="EMBL/GenBank/DDBJ databases">
        <title>Leptospira spp. isolated from tropical soils.</title>
        <authorList>
            <person name="Thibeaux R."/>
            <person name="Iraola G."/>
            <person name="Ferres I."/>
            <person name="Bierque E."/>
            <person name="Girault D."/>
            <person name="Soupe-Gilbert M.-E."/>
            <person name="Picardeau M."/>
            <person name="Goarant C."/>
        </authorList>
    </citation>
    <scope>NUCLEOTIDE SEQUENCE [LARGE SCALE GENOMIC DNA]</scope>
    <source>
        <strain evidence="1">ATI7-C-A5</strain>
    </source>
</reference>
<dbReference type="NCBIfam" id="NF047804">
    <property type="entry name" value="LIC13305_lipo"/>
    <property type="match status" value="1"/>
</dbReference>
<dbReference type="EMBL" id="NPEF01000105">
    <property type="protein sequence ID" value="PJZ92789.1"/>
    <property type="molecule type" value="Genomic_DNA"/>
</dbReference>
<protein>
    <recommendedName>
        <fullName evidence="2">Lipoprotein</fullName>
    </recommendedName>
</protein>
<organism evidence="1">
    <name type="scientific">Leptospira ellisii</name>
    <dbReference type="NCBI Taxonomy" id="2023197"/>
    <lineage>
        <taxon>Bacteria</taxon>
        <taxon>Pseudomonadati</taxon>
        <taxon>Spirochaetota</taxon>
        <taxon>Spirochaetia</taxon>
        <taxon>Leptospirales</taxon>
        <taxon>Leptospiraceae</taxon>
        <taxon>Leptospira</taxon>
    </lineage>
</organism>
<sequence length="319" mass="36297">MVFRETLFFVPTNGSKNFFPRFPPVFGLKRNIKCKECGFRTLYTNRMFSKTLLLIGSVFFWVGCNHKKVTPDPSSLLLLFPDRAENYDRDVQFISDRIVPDSYGQVTYELASEAEISAYLNLLKGEIAKYPRGYWIKGKAEHVVLGKNIKVGSQFRAAVPDAYQNVLYLSVNGQGGGGADEYLVHVIHHELNHNVDFVHFGDMRAVLPEWDLLNPDGFKYGSGGIQAYDDPGTPWGALNNPVPGFLDLYATLAQEEDRSEFAALLLGSEKEVNILRDICFQDQIVVVKSRKMIELMNRFWPYANSDTYWNRINKGTHCE</sequence>
<proteinExistence type="predicted"/>
<accession>A0A2N0B8E6</accession>
<evidence type="ECO:0000313" key="1">
    <source>
        <dbReference type="EMBL" id="PJZ92789.1"/>
    </source>
</evidence>